<protein>
    <recommendedName>
        <fullName evidence="18">Cytochrome</fullName>
    </recommendedName>
</protein>
<keyword evidence="10 15" id="KW-0560">Oxidoreductase</keyword>
<evidence type="ECO:0000256" key="7">
    <source>
        <dbReference type="ARBA" id="ARBA00022723"/>
    </source>
</evidence>
<dbReference type="AlphaFoldDB" id="A0AAQ4FFW4"/>
<evidence type="ECO:0008006" key="18">
    <source>
        <dbReference type="Google" id="ProtNLM"/>
    </source>
</evidence>
<organism evidence="16 17">
    <name type="scientific">Amblyomma americanum</name>
    <name type="common">Lone star tick</name>
    <dbReference type="NCBI Taxonomy" id="6943"/>
    <lineage>
        <taxon>Eukaryota</taxon>
        <taxon>Metazoa</taxon>
        <taxon>Ecdysozoa</taxon>
        <taxon>Arthropoda</taxon>
        <taxon>Chelicerata</taxon>
        <taxon>Arachnida</taxon>
        <taxon>Acari</taxon>
        <taxon>Parasitiformes</taxon>
        <taxon>Ixodida</taxon>
        <taxon>Ixodoidea</taxon>
        <taxon>Ixodidae</taxon>
        <taxon>Amblyomminae</taxon>
        <taxon>Amblyomma</taxon>
    </lineage>
</organism>
<dbReference type="PRINTS" id="PR00463">
    <property type="entry name" value="EP450I"/>
</dbReference>
<evidence type="ECO:0000256" key="5">
    <source>
        <dbReference type="ARBA" id="ARBA00010617"/>
    </source>
</evidence>
<dbReference type="GO" id="GO:0020037">
    <property type="term" value="F:heme binding"/>
    <property type="evidence" value="ECO:0007669"/>
    <property type="project" value="InterPro"/>
</dbReference>
<evidence type="ECO:0000256" key="13">
    <source>
        <dbReference type="ARBA" id="ARBA00023136"/>
    </source>
</evidence>
<reference evidence="16 17" key="1">
    <citation type="journal article" date="2023" name="Arcadia Sci">
        <title>De novo assembly of a long-read Amblyomma americanum tick genome.</title>
        <authorList>
            <person name="Chou S."/>
            <person name="Poskanzer K.E."/>
            <person name="Rollins M."/>
            <person name="Thuy-Boun P.S."/>
        </authorList>
    </citation>
    <scope>NUCLEOTIDE SEQUENCE [LARGE SCALE GENOMIC DNA]</scope>
    <source>
        <strain evidence="16">F_SG_1</strain>
        <tissue evidence="16">Salivary glands</tissue>
    </source>
</reference>
<dbReference type="GO" id="GO:0005789">
    <property type="term" value="C:endoplasmic reticulum membrane"/>
    <property type="evidence" value="ECO:0007669"/>
    <property type="project" value="UniProtKB-SubCell"/>
</dbReference>
<evidence type="ECO:0000256" key="15">
    <source>
        <dbReference type="RuleBase" id="RU000461"/>
    </source>
</evidence>
<evidence type="ECO:0000313" key="16">
    <source>
        <dbReference type="EMBL" id="KAK8786174.1"/>
    </source>
</evidence>
<dbReference type="InterPro" id="IPR050182">
    <property type="entry name" value="Cytochrome_P450_fam2"/>
</dbReference>
<name>A0AAQ4FFW4_AMBAM</name>
<evidence type="ECO:0000256" key="14">
    <source>
        <dbReference type="PIRSR" id="PIRSR602401-1"/>
    </source>
</evidence>
<dbReference type="PANTHER" id="PTHR24300:SF375">
    <property type="entry name" value="CYTOCHROME P450 FAMILY"/>
    <property type="match status" value="1"/>
</dbReference>
<dbReference type="Gene3D" id="1.10.630.10">
    <property type="entry name" value="Cytochrome P450"/>
    <property type="match status" value="1"/>
</dbReference>
<dbReference type="FunFam" id="1.10.630.10:FF:000238">
    <property type="entry name" value="Cytochrome P450 2A6"/>
    <property type="match status" value="1"/>
</dbReference>
<dbReference type="InterPro" id="IPR017972">
    <property type="entry name" value="Cyt_P450_CS"/>
</dbReference>
<dbReference type="InterPro" id="IPR001128">
    <property type="entry name" value="Cyt_P450"/>
</dbReference>
<comment type="similarity">
    <text evidence="5 15">Belongs to the cytochrome P450 family.</text>
</comment>
<evidence type="ECO:0000256" key="2">
    <source>
        <dbReference type="ARBA" id="ARBA00003690"/>
    </source>
</evidence>
<evidence type="ECO:0000256" key="1">
    <source>
        <dbReference type="ARBA" id="ARBA00001971"/>
    </source>
</evidence>
<dbReference type="Proteomes" id="UP001321473">
    <property type="component" value="Unassembled WGS sequence"/>
</dbReference>
<evidence type="ECO:0000256" key="9">
    <source>
        <dbReference type="ARBA" id="ARBA00022848"/>
    </source>
</evidence>
<keyword evidence="9" id="KW-0492">Microsome</keyword>
<comment type="subcellular location">
    <subcellularLocation>
        <location evidence="4">Endoplasmic reticulum membrane</location>
        <topology evidence="4">Peripheral membrane protein</topology>
    </subcellularLocation>
    <subcellularLocation>
        <location evidence="3">Microsome membrane</location>
        <topology evidence="3">Peripheral membrane protein</topology>
    </subcellularLocation>
</comment>
<evidence type="ECO:0000256" key="3">
    <source>
        <dbReference type="ARBA" id="ARBA00004174"/>
    </source>
</evidence>
<evidence type="ECO:0000256" key="4">
    <source>
        <dbReference type="ARBA" id="ARBA00004406"/>
    </source>
</evidence>
<comment type="cofactor">
    <cofactor evidence="1 14">
        <name>heme</name>
        <dbReference type="ChEBI" id="CHEBI:30413"/>
    </cofactor>
</comment>
<dbReference type="GO" id="GO:0005506">
    <property type="term" value="F:iron ion binding"/>
    <property type="evidence" value="ECO:0007669"/>
    <property type="project" value="InterPro"/>
</dbReference>
<evidence type="ECO:0000256" key="6">
    <source>
        <dbReference type="ARBA" id="ARBA00022617"/>
    </source>
</evidence>
<keyword evidence="8" id="KW-0256">Endoplasmic reticulum</keyword>
<dbReference type="Pfam" id="PF00067">
    <property type="entry name" value="p450"/>
    <property type="match status" value="1"/>
</dbReference>
<keyword evidence="6 14" id="KW-0349">Heme</keyword>
<dbReference type="GO" id="GO:0006082">
    <property type="term" value="P:organic acid metabolic process"/>
    <property type="evidence" value="ECO:0007669"/>
    <property type="project" value="TreeGrafter"/>
</dbReference>
<proteinExistence type="inferred from homology"/>
<dbReference type="EMBL" id="JARKHS020002927">
    <property type="protein sequence ID" value="KAK8786174.1"/>
    <property type="molecule type" value="Genomic_DNA"/>
</dbReference>
<evidence type="ECO:0000313" key="17">
    <source>
        <dbReference type="Proteomes" id="UP001321473"/>
    </source>
</evidence>
<dbReference type="PRINTS" id="PR00385">
    <property type="entry name" value="P450"/>
</dbReference>
<comment type="caution">
    <text evidence="16">The sequence shown here is derived from an EMBL/GenBank/DDBJ whole genome shotgun (WGS) entry which is preliminary data.</text>
</comment>
<feature type="binding site" description="axial binding residue" evidence="14">
    <location>
        <position position="452"/>
    </location>
    <ligand>
        <name>heme</name>
        <dbReference type="ChEBI" id="CHEBI:30413"/>
    </ligand>
    <ligandPart>
        <name>Fe</name>
        <dbReference type="ChEBI" id="CHEBI:18248"/>
    </ligandPart>
</feature>
<dbReference type="InterPro" id="IPR002401">
    <property type="entry name" value="Cyt_P450_E_grp-I"/>
</dbReference>
<sequence length="511" mass="57041">MTMQLALAAVVASVPLLVLAWLFCELRHRFETGKLRKIPEGKKLPPGPLGFPLVGDLTTLLGGLCPQRAFALSRSYGPVIRVKAGCSENIILNDLDSIKAFLSHKDILFRSRTWIFSDAVDIGFARYGGQPWVDNRRFSVKALRNVGFGKTAMKEAIAEGCERLVHRIAQAQGQPIDMAELLLASASDNVGLFVFGRRYSFGNLEHSSLHEALREEFSASRDTSALDSLPAFATTLARWLPFTRAATLLVAVKDIQHFVSRHVPEHLETFRDGEDRDFMDAYLKKCCEPEASNSTYTMSSLVGNAGSIVLAGSNTVSAVLMRLLLLLADNADTVQARIHREIDAVVGGERQPTWEDRHLTPYTVATIWETHRWHPLLPFAVPRRAYQDVVIGEYFVPRDATVIANVWGVHHDPEYWDDPEKFDPTRFLNGDGSLAWEKAESIIPFSVGKRMCPAANFAAVEVYLCVSSILQKFIVLPEEGQKVDVNIKDSIMMRPGNHKLRCIPRVSLQCR</sequence>
<dbReference type="SUPFAM" id="SSF48264">
    <property type="entry name" value="Cytochrome P450"/>
    <property type="match status" value="1"/>
</dbReference>
<dbReference type="GO" id="GO:0006805">
    <property type="term" value="P:xenobiotic metabolic process"/>
    <property type="evidence" value="ECO:0007669"/>
    <property type="project" value="TreeGrafter"/>
</dbReference>
<dbReference type="InterPro" id="IPR036396">
    <property type="entry name" value="Cyt_P450_sf"/>
</dbReference>
<gene>
    <name evidence="16" type="ORF">V5799_007461</name>
</gene>
<keyword evidence="17" id="KW-1185">Reference proteome</keyword>
<keyword evidence="12 15" id="KW-0503">Monooxygenase</keyword>
<keyword evidence="13" id="KW-0472">Membrane</keyword>
<accession>A0AAQ4FFW4</accession>
<dbReference type="PROSITE" id="PS00086">
    <property type="entry name" value="CYTOCHROME_P450"/>
    <property type="match status" value="1"/>
</dbReference>
<keyword evidence="7 14" id="KW-0479">Metal-binding</keyword>
<evidence type="ECO:0000256" key="8">
    <source>
        <dbReference type="ARBA" id="ARBA00022824"/>
    </source>
</evidence>
<evidence type="ECO:0000256" key="10">
    <source>
        <dbReference type="ARBA" id="ARBA00023002"/>
    </source>
</evidence>
<dbReference type="PANTHER" id="PTHR24300">
    <property type="entry name" value="CYTOCHROME P450 508A4-RELATED"/>
    <property type="match status" value="1"/>
</dbReference>
<evidence type="ECO:0000256" key="12">
    <source>
        <dbReference type="ARBA" id="ARBA00023033"/>
    </source>
</evidence>
<evidence type="ECO:0000256" key="11">
    <source>
        <dbReference type="ARBA" id="ARBA00023004"/>
    </source>
</evidence>
<comment type="function">
    <text evidence="2">May be involved in the metabolism of insect hormones and in the breakdown of synthetic insecticides.</text>
</comment>
<keyword evidence="11 14" id="KW-0408">Iron</keyword>
<dbReference type="GO" id="GO:0016712">
    <property type="term" value="F:oxidoreductase activity, acting on paired donors, with incorporation or reduction of molecular oxygen, reduced flavin or flavoprotein as one donor, and incorporation of one atom of oxygen"/>
    <property type="evidence" value="ECO:0007669"/>
    <property type="project" value="TreeGrafter"/>
</dbReference>